<dbReference type="GO" id="GO:0043937">
    <property type="term" value="P:regulation of sporulation"/>
    <property type="evidence" value="ECO:0007669"/>
    <property type="project" value="InterPro"/>
</dbReference>
<keyword evidence="2" id="KW-1185">Reference proteome</keyword>
<dbReference type="SUPFAM" id="SSF140500">
    <property type="entry name" value="BAS1536-like"/>
    <property type="match status" value="1"/>
</dbReference>
<evidence type="ECO:0000313" key="2">
    <source>
        <dbReference type="Proteomes" id="UP000184536"/>
    </source>
</evidence>
<dbReference type="STRING" id="1121919.SAMN02745975_01384"/>
<protein>
    <submittedName>
        <fullName evidence="1">Spo0E like sporulation regulatory protein</fullName>
    </submittedName>
</protein>
<gene>
    <name evidence="1" type="ORF">SAMN02745975_01384</name>
</gene>
<dbReference type="GO" id="GO:0046983">
    <property type="term" value="F:protein dimerization activity"/>
    <property type="evidence" value="ECO:0007669"/>
    <property type="project" value="InterPro"/>
</dbReference>
<dbReference type="Proteomes" id="UP000184536">
    <property type="component" value="Unassembled WGS sequence"/>
</dbReference>
<dbReference type="InterPro" id="IPR037208">
    <property type="entry name" value="Spo0E-like_sf"/>
</dbReference>
<accession>A0A1M6GWU9</accession>
<dbReference type="OrthoDB" id="1956812at2"/>
<proteinExistence type="predicted"/>
<name>A0A1M6GWU9_9FIRM</name>
<sequence>MLKYDIEQMREVLNDLMEKGGNYDEIYKVSIALDQLIIDYYRQMSVI</sequence>
<dbReference type="RefSeq" id="WP_110940615.1">
    <property type="nucleotide sequence ID" value="NZ_FQZV01000015.1"/>
</dbReference>
<dbReference type="InterPro" id="IPR018540">
    <property type="entry name" value="Spo0E-like"/>
</dbReference>
<dbReference type="Pfam" id="PF09388">
    <property type="entry name" value="SpoOE-like"/>
    <property type="match status" value="1"/>
</dbReference>
<dbReference type="InterPro" id="IPR036638">
    <property type="entry name" value="HLH_DNA-bd_sf"/>
</dbReference>
<evidence type="ECO:0000313" key="1">
    <source>
        <dbReference type="EMBL" id="SHJ14377.1"/>
    </source>
</evidence>
<organism evidence="1 2">
    <name type="scientific">Geosporobacter subterraneus DSM 17957</name>
    <dbReference type="NCBI Taxonomy" id="1121919"/>
    <lineage>
        <taxon>Bacteria</taxon>
        <taxon>Bacillati</taxon>
        <taxon>Bacillota</taxon>
        <taxon>Clostridia</taxon>
        <taxon>Peptostreptococcales</taxon>
        <taxon>Thermotaleaceae</taxon>
        <taxon>Geosporobacter</taxon>
    </lineage>
</organism>
<dbReference type="AlphaFoldDB" id="A0A1M6GWU9"/>
<dbReference type="Gene3D" id="4.10.280.10">
    <property type="entry name" value="Helix-loop-helix DNA-binding domain"/>
    <property type="match status" value="1"/>
</dbReference>
<reference evidence="2" key="1">
    <citation type="submission" date="2016-11" db="EMBL/GenBank/DDBJ databases">
        <authorList>
            <person name="Varghese N."/>
            <person name="Submissions S."/>
        </authorList>
    </citation>
    <scope>NUCLEOTIDE SEQUENCE [LARGE SCALE GENOMIC DNA]</scope>
    <source>
        <strain evidence="2">DSM 17957</strain>
    </source>
</reference>
<dbReference type="EMBL" id="FQZV01000015">
    <property type="protein sequence ID" value="SHJ14377.1"/>
    <property type="molecule type" value="Genomic_DNA"/>
</dbReference>